<dbReference type="Gene3D" id="2.180.10.10">
    <property type="entry name" value="RHS repeat-associated core"/>
    <property type="match status" value="1"/>
</dbReference>
<evidence type="ECO:0008006" key="3">
    <source>
        <dbReference type="Google" id="ProtNLM"/>
    </source>
</evidence>
<organism evidence="1 2">
    <name type="scientific">Pseudomonas monteilii</name>
    <dbReference type="NCBI Taxonomy" id="76759"/>
    <lineage>
        <taxon>Bacteria</taxon>
        <taxon>Pseudomonadati</taxon>
        <taxon>Pseudomonadota</taxon>
        <taxon>Gammaproteobacteria</taxon>
        <taxon>Pseudomonadales</taxon>
        <taxon>Pseudomonadaceae</taxon>
        <taxon>Pseudomonas</taxon>
    </lineage>
</organism>
<protein>
    <recommendedName>
        <fullName evidence="3">RHS repeat-associated core domain-containing protein</fullName>
    </recommendedName>
</protein>
<dbReference type="InterPro" id="IPR022385">
    <property type="entry name" value="Rhs_assc_core"/>
</dbReference>
<name>A0AAE6RHM5_9PSED</name>
<evidence type="ECO:0000313" key="2">
    <source>
        <dbReference type="Proteomes" id="UP000464593"/>
    </source>
</evidence>
<sequence length="328" mass="35584">MKNHILLFYSRKKLVVLKGTQDTLRIVQALDLPLAERKTAGVALVALDQRRTPVMIGSSKTHHSFAFTPFGHMPTAISVSIGFVGERLDLASGCYLLGAGHRSYSPELMRFHSPDSQSPFLRGGINTHAYCSNDPVNYSDPSGRVRLRDLRKAPQSLIHSIFRDNRNQPPAQPTLPHYSPAAPGAVVTGKSPAPPTYFGWGEPPPPYDPNAPLKSNGNQTRPYHVTPMNGEQVLEMHNGNIRVVNSLIELTRANAQAGNRALPAAVSLKATNTLLRMSKNKLPTQTDNGILAAVATAHQLYDIRGAGTMDAPDPAQSLPLTVGITRQT</sequence>
<dbReference type="EMBL" id="CP040324">
    <property type="protein sequence ID" value="QHB30614.1"/>
    <property type="molecule type" value="Genomic_DNA"/>
</dbReference>
<dbReference type="NCBIfam" id="TIGR03696">
    <property type="entry name" value="Rhs_assc_core"/>
    <property type="match status" value="1"/>
</dbReference>
<dbReference type="Proteomes" id="UP000464593">
    <property type="component" value="Chromosome"/>
</dbReference>
<dbReference type="RefSeq" id="WP_081717293.1">
    <property type="nucleotide sequence ID" value="NZ_CP040324.1"/>
</dbReference>
<accession>A0AAE6RHM5</accession>
<gene>
    <name evidence="1" type="ORF">TCK1_5268</name>
</gene>
<evidence type="ECO:0000313" key="1">
    <source>
        <dbReference type="EMBL" id="QHB30614.1"/>
    </source>
</evidence>
<proteinExistence type="predicted"/>
<reference evidence="1 2" key="1">
    <citation type="submission" date="2019-05" db="EMBL/GenBank/DDBJ databases">
        <title>Complete genome sequence of Pseudomonas Pseudomonas resinovorans.</title>
        <authorList>
            <person name="Chen H.-P."/>
        </authorList>
    </citation>
    <scope>NUCLEOTIDE SEQUENCE [LARGE SCALE GENOMIC DNA]</scope>
    <source>
        <strain evidence="1 2">TCU-CK1</strain>
    </source>
</reference>
<dbReference type="AlphaFoldDB" id="A0AAE6RHM5"/>